<gene>
    <name evidence="2" type="ORF">HYFRA_00013513</name>
</gene>
<protein>
    <recommendedName>
        <fullName evidence="4">SMP domain-containing protein</fullName>
    </recommendedName>
</protein>
<evidence type="ECO:0000256" key="1">
    <source>
        <dbReference type="SAM" id="MobiDB-lite"/>
    </source>
</evidence>
<name>A0A9N9PYR7_9HELO</name>
<evidence type="ECO:0000313" key="3">
    <source>
        <dbReference type="Proteomes" id="UP000696280"/>
    </source>
</evidence>
<feature type="compositionally biased region" description="Low complexity" evidence="1">
    <location>
        <begin position="32"/>
        <end position="54"/>
    </location>
</feature>
<feature type="compositionally biased region" description="Gly residues" evidence="1">
    <location>
        <begin position="55"/>
        <end position="67"/>
    </location>
</feature>
<evidence type="ECO:0008006" key="4">
    <source>
        <dbReference type="Google" id="ProtNLM"/>
    </source>
</evidence>
<reference evidence="2" key="1">
    <citation type="submission" date="2021-07" db="EMBL/GenBank/DDBJ databases">
        <authorList>
            <person name="Durling M."/>
        </authorList>
    </citation>
    <scope>NUCLEOTIDE SEQUENCE</scope>
</reference>
<feature type="compositionally biased region" description="Polar residues" evidence="1">
    <location>
        <begin position="11"/>
        <end position="27"/>
    </location>
</feature>
<organism evidence="2 3">
    <name type="scientific">Hymenoscyphus fraxineus</name>
    <dbReference type="NCBI Taxonomy" id="746836"/>
    <lineage>
        <taxon>Eukaryota</taxon>
        <taxon>Fungi</taxon>
        <taxon>Dikarya</taxon>
        <taxon>Ascomycota</taxon>
        <taxon>Pezizomycotina</taxon>
        <taxon>Leotiomycetes</taxon>
        <taxon>Helotiales</taxon>
        <taxon>Helotiaceae</taxon>
        <taxon>Hymenoscyphus</taxon>
    </lineage>
</organism>
<sequence length="67" mass="6561">MPQMTKEDSSRIQSTQAKGGNDMTSTGFAARAQGAADRNTNAAATGGNNAQSGGKNSGAGTGGGEKK</sequence>
<dbReference type="EMBL" id="CAJVRL010000101">
    <property type="protein sequence ID" value="CAG8960635.1"/>
    <property type="molecule type" value="Genomic_DNA"/>
</dbReference>
<dbReference type="Proteomes" id="UP000696280">
    <property type="component" value="Unassembled WGS sequence"/>
</dbReference>
<proteinExistence type="predicted"/>
<keyword evidence="3" id="KW-1185">Reference proteome</keyword>
<evidence type="ECO:0000313" key="2">
    <source>
        <dbReference type="EMBL" id="CAG8960635.1"/>
    </source>
</evidence>
<feature type="region of interest" description="Disordered" evidence="1">
    <location>
        <begin position="1"/>
        <end position="67"/>
    </location>
</feature>
<feature type="compositionally biased region" description="Basic and acidic residues" evidence="1">
    <location>
        <begin position="1"/>
        <end position="10"/>
    </location>
</feature>
<comment type="caution">
    <text evidence="2">The sequence shown here is derived from an EMBL/GenBank/DDBJ whole genome shotgun (WGS) entry which is preliminary data.</text>
</comment>
<accession>A0A9N9PYR7</accession>
<dbReference type="OrthoDB" id="5988651at2759"/>
<dbReference type="AlphaFoldDB" id="A0A9N9PYR7"/>